<evidence type="ECO:0000259" key="3">
    <source>
        <dbReference type="Pfam" id="PF05267"/>
    </source>
</evidence>
<dbReference type="GeneID" id="115629906"/>
<dbReference type="PANTHER" id="PTHR24216:SF65">
    <property type="entry name" value="PAXILLIN-LIKE PROTEIN 1"/>
    <property type="match status" value="1"/>
</dbReference>
<feature type="compositionally biased region" description="Low complexity" evidence="1">
    <location>
        <begin position="275"/>
        <end position="291"/>
    </location>
</feature>
<evidence type="ECO:0000256" key="2">
    <source>
        <dbReference type="SAM" id="SignalP"/>
    </source>
</evidence>
<dbReference type="OrthoDB" id="8054395at2759"/>
<keyword evidence="2" id="KW-0732">Signal</keyword>
<evidence type="ECO:0000313" key="4">
    <source>
        <dbReference type="Proteomes" id="UP000504634"/>
    </source>
</evidence>
<feature type="region of interest" description="Disordered" evidence="1">
    <location>
        <begin position="189"/>
        <end position="385"/>
    </location>
</feature>
<name>A0A6J2U3B6_DROLE</name>
<feature type="compositionally biased region" description="Pro residues" evidence="1">
    <location>
        <begin position="258"/>
        <end position="274"/>
    </location>
</feature>
<feature type="compositionally biased region" description="Acidic residues" evidence="1">
    <location>
        <begin position="371"/>
        <end position="382"/>
    </location>
</feature>
<sequence length="400" mass="42527">MFTKLCVLLLSICLSYAAVPQNNLHELGLMSFMMQSRDLTQDDPTRSLSCFDYYVPILKDIADEYQVEYTRCLDVADAQRLDVDESTKPDREAIEDSASSSCAALQNCNENSSSIPFFECYAEAGSENAKSMFTISANASELLAKVREEYRLIDVNQYVCTNKTEREYAENTAETYEELSKCLAGAGVPVATSSSSAPASSTTSEPSTAEPSPSEPSTAEPSPSEPSTAEPSPSEPSTAEPSPSEPSTAEPSTAEPSPSEPSPSEPSPSEPSPSEPSTAEPSPSEPSTDEPSPSEPSPSEPSPSEPSTAEPSPSEPSTDEPSPSEPSPSEPSPSESSPSEPSPTDGPTDAPEDSSPSDSSESTANSSPEEPSTEEPSPEEDIKDIFDKWLSGWKNKFQRS</sequence>
<dbReference type="Pfam" id="PF05267">
    <property type="entry name" value="DUF725"/>
    <property type="match status" value="1"/>
</dbReference>
<proteinExistence type="predicted"/>
<feature type="compositionally biased region" description="Low complexity" evidence="1">
    <location>
        <begin position="305"/>
        <end position="321"/>
    </location>
</feature>
<dbReference type="PANTHER" id="PTHR24216">
    <property type="entry name" value="PAXILLIN-RELATED"/>
    <property type="match status" value="1"/>
</dbReference>
<feature type="compositionally biased region" description="Low complexity" evidence="1">
    <location>
        <begin position="332"/>
        <end position="370"/>
    </location>
</feature>
<feature type="compositionally biased region" description="Low complexity" evidence="1">
    <location>
        <begin position="191"/>
        <end position="257"/>
    </location>
</feature>
<dbReference type="InterPro" id="IPR007931">
    <property type="entry name" value="TsetseEP"/>
</dbReference>
<protein>
    <submittedName>
        <fullName evidence="5">Proteoglycan 4</fullName>
    </submittedName>
</protein>
<keyword evidence="4" id="KW-1185">Reference proteome</keyword>
<feature type="compositionally biased region" description="Pro residues" evidence="1">
    <location>
        <begin position="293"/>
        <end position="304"/>
    </location>
</feature>
<feature type="chain" id="PRO_5026973319" evidence="2">
    <location>
        <begin position="18"/>
        <end position="400"/>
    </location>
</feature>
<evidence type="ECO:0000256" key="1">
    <source>
        <dbReference type="SAM" id="MobiDB-lite"/>
    </source>
</evidence>
<dbReference type="AlphaFoldDB" id="A0A6J2U3B6"/>
<evidence type="ECO:0000313" key="5">
    <source>
        <dbReference type="RefSeq" id="XP_030382375.1"/>
    </source>
</evidence>
<feature type="signal peptide" evidence="2">
    <location>
        <begin position="1"/>
        <end position="17"/>
    </location>
</feature>
<dbReference type="Proteomes" id="UP000504634">
    <property type="component" value="Unplaced"/>
</dbReference>
<accession>A0A6J2U3B6</accession>
<gene>
    <name evidence="5" type="primary">LOC115629906</name>
</gene>
<organism evidence="4 5">
    <name type="scientific">Drosophila lebanonensis</name>
    <name type="common">Fruit fly</name>
    <name type="synonym">Scaptodrosophila lebanonensis</name>
    <dbReference type="NCBI Taxonomy" id="7225"/>
    <lineage>
        <taxon>Eukaryota</taxon>
        <taxon>Metazoa</taxon>
        <taxon>Ecdysozoa</taxon>
        <taxon>Arthropoda</taxon>
        <taxon>Hexapoda</taxon>
        <taxon>Insecta</taxon>
        <taxon>Pterygota</taxon>
        <taxon>Neoptera</taxon>
        <taxon>Endopterygota</taxon>
        <taxon>Diptera</taxon>
        <taxon>Brachycera</taxon>
        <taxon>Muscomorpha</taxon>
        <taxon>Ephydroidea</taxon>
        <taxon>Drosophilidae</taxon>
        <taxon>Scaptodrosophila</taxon>
    </lineage>
</organism>
<feature type="domain" description="Protein TsetseEP" evidence="3">
    <location>
        <begin position="47"/>
        <end position="166"/>
    </location>
</feature>
<reference evidence="5" key="1">
    <citation type="submission" date="2025-08" db="UniProtKB">
        <authorList>
            <consortium name="RefSeq"/>
        </authorList>
    </citation>
    <scope>IDENTIFICATION</scope>
    <source>
        <strain evidence="5">11010-0011.00</strain>
        <tissue evidence="5">Whole body</tissue>
    </source>
</reference>
<dbReference type="RefSeq" id="XP_030382375.1">
    <property type="nucleotide sequence ID" value="XM_030526515.1"/>
</dbReference>